<dbReference type="PANTHER" id="PTHR35561:SF1">
    <property type="entry name" value="RNA 2',3'-CYCLIC PHOSPHODIESTERASE"/>
    <property type="match status" value="1"/>
</dbReference>
<name>A0A2T4IIW4_9RHOO</name>
<sequence length="176" mass="18965">MSTSAPHCRLFLALWPGQRLRTALARHRDAWSWPPAARRVRTDKLHLTLHFIGAWPQARVDALADALAVPCRPFTLTLGRAVPWSGGLAVLEPCAADSALGELHASLAAALEAAGAAVEARPFRPHLTLARRCAGARPPAQEPALRWPVSGYVLVASAADGSYQILRRYPCALRGD</sequence>
<feature type="active site" description="Proton acceptor" evidence="2">
    <location>
        <position position="126"/>
    </location>
</feature>
<protein>
    <recommendedName>
        <fullName evidence="2">RNA 2',3'-cyclic phosphodiesterase</fullName>
        <shortName evidence="2">RNA 2',3'-CPDase</shortName>
        <ecNumber evidence="2">3.1.4.58</ecNumber>
    </recommendedName>
</protein>
<accession>A0A2T4IIW4</accession>
<dbReference type="Pfam" id="PF13563">
    <property type="entry name" value="2_5_RNA_ligase2"/>
    <property type="match status" value="1"/>
</dbReference>
<dbReference type="AlphaFoldDB" id="A0A2T4IIW4"/>
<dbReference type="GO" id="GO:0008664">
    <property type="term" value="F:RNA 2',3'-cyclic 3'-phosphodiesterase activity"/>
    <property type="evidence" value="ECO:0007669"/>
    <property type="project" value="UniProtKB-EC"/>
</dbReference>
<evidence type="ECO:0000313" key="4">
    <source>
        <dbReference type="Proteomes" id="UP000241193"/>
    </source>
</evidence>
<dbReference type="NCBIfam" id="TIGR02258">
    <property type="entry name" value="2_5_ligase"/>
    <property type="match status" value="1"/>
</dbReference>
<feature type="short sequence motif" description="HXTX 1" evidence="2">
    <location>
        <begin position="46"/>
        <end position="49"/>
    </location>
</feature>
<dbReference type="EC" id="3.1.4.58" evidence="2"/>
<dbReference type="InterPro" id="IPR004175">
    <property type="entry name" value="RNA_CPDase"/>
</dbReference>
<dbReference type="PANTHER" id="PTHR35561">
    <property type="entry name" value="RNA 2',3'-CYCLIC PHOSPHODIESTERASE"/>
    <property type="match status" value="1"/>
</dbReference>
<dbReference type="InterPro" id="IPR009097">
    <property type="entry name" value="Cyclic_Pdiesterase"/>
</dbReference>
<keyword evidence="4" id="KW-1185">Reference proteome</keyword>
<proteinExistence type="inferred from homology"/>
<reference evidence="3 4" key="1">
    <citation type="submission" date="2018-03" db="EMBL/GenBank/DDBJ databases">
        <authorList>
            <person name="Keele B.F."/>
        </authorList>
    </citation>
    <scope>NUCLEOTIDE SEQUENCE [LARGE SCALE GENOMIC DNA]</scope>
    <source>
        <strain evidence="3 4">D20</strain>
    </source>
</reference>
<dbReference type="GO" id="GO:0004113">
    <property type="term" value="F:2',3'-cyclic-nucleotide 3'-phosphodiesterase activity"/>
    <property type="evidence" value="ECO:0007669"/>
    <property type="project" value="InterPro"/>
</dbReference>
<comment type="function">
    <text evidence="2">Hydrolyzes RNA 2',3'-cyclic phosphodiester to an RNA 2'-phosphomonoester.</text>
</comment>
<dbReference type="EMBL" id="PZKC01000002">
    <property type="protein sequence ID" value="PTD97720.1"/>
    <property type="molecule type" value="Genomic_DNA"/>
</dbReference>
<comment type="catalytic activity">
    <reaction evidence="2">
        <text>a 3'-end 2',3'-cyclophospho-ribonucleotide-RNA + H2O = a 3'-end 2'-phospho-ribonucleotide-RNA + H(+)</text>
        <dbReference type="Rhea" id="RHEA:11828"/>
        <dbReference type="Rhea" id="RHEA-COMP:10464"/>
        <dbReference type="Rhea" id="RHEA-COMP:17353"/>
        <dbReference type="ChEBI" id="CHEBI:15377"/>
        <dbReference type="ChEBI" id="CHEBI:15378"/>
        <dbReference type="ChEBI" id="CHEBI:83064"/>
        <dbReference type="ChEBI" id="CHEBI:173113"/>
        <dbReference type="EC" id="3.1.4.58"/>
    </reaction>
</comment>
<organism evidence="3 4">
    <name type="scientific">Pseudothauera lacus</name>
    <dbReference type="NCBI Taxonomy" id="2136175"/>
    <lineage>
        <taxon>Bacteria</taxon>
        <taxon>Pseudomonadati</taxon>
        <taxon>Pseudomonadota</taxon>
        <taxon>Betaproteobacteria</taxon>
        <taxon>Rhodocyclales</taxon>
        <taxon>Zoogloeaceae</taxon>
        <taxon>Pseudothauera</taxon>
    </lineage>
</organism>
<dbReference type="HAMAP" id="MF_01940">
    <property type="entry name" value="RNA_CPDase"/>
    <property type="match status" value="1"/>
</dbReference>
<dbReference type="OrthoDB" id="7061261at2"/>
<dbReference type="Gene3D" id="3.90.1140.10">
    <property type="entry name" value="Cyclic phosphodiesterase"/>
    <property type="match status" value="1"/>
</dbReference>
<dbReference type="SUPFAM" id="SSF55144">
    <property type="entry name" value="LigT-like"/>
    <property type="match status" value="1"/>
</dbReference>
<comment type="similarity">
    <text evidence="2">Belongs to the 2H phosphoesterase superfamily. ThpR family.</text>
</comment>
<dbReference type="Proteomes" id="UP000241193">
    <property type="component" value="Unassembled WGS sequence"/>
</dbReference>
<comment type="caution">
    <text evidence="3">The sequence shown here is derived from an EMBL/GenBank/DDBJ whole genome shotgun (WGS) entry which is preliminary data.</text>
</comment>
<reference evidence="3 4" key="2">
    <citation type="submission" date="2018-04" db="EMBL/GenBank/DDBJ databases">
        <title>Thauera lacus sp. nov., isolated from an saline lake in Inner Mongolia, China.</title>
        <authorList>
            <person name="Liang Q.-Y."/>
        </authorList>
    </citation>
    <scope>NUCLEOTIDE SEQUENCE [LARGE SCALE GENOMIC DNA]</scope>
    <source>
        <strain evidence="3 4">D20</strain>
    </source>
</reference>
<evidence type="ECO:0000256" key="1">
    <source>
        <dbReference type="ARBA" id="ARBA00022801"/>
    </source>
</evidence>
<dbReference type="RefSeq" id="WP_107492240.1">
    <property type="nucleotide sequence ID" value="NZ_PZKC01000002.1"/>
</dbReference>
<evidence type="ECO:0000313" key="3">
    <source>
        <dbReference type="EMBL" id="PTD97720.1"/>
    </source>
</evidence>
<keyword evidence="1 2" id="KW-0378">Hydrolase</keyword>
<evidence type="ECO:0000256" key="2">
    <source>
        <dbReference type="HAMAP-Rule" id="MF_01940"/>
    </source>
</evidence>
<gene>
    <name evidence="3" type="primary">thpR</name>
    <name evidence="3" type="ORF">C8261_03325</name>
</gene>
<feature type="active site" description="Proton donor" evidence="2">
    <location>
        <position position="46"/>
    </location>
</feature>
<feature type="short sequence motif" description="HXTX 2" evidence="2">
    <location>
        <begin position="126"/>
        <end position="129"/>
    </location>
</feature>